<reference evidence="2 3" key="1">
    <citation type="journal article" date="2024" name="bioRxiv">
        <title>A reference genome for Trichogramma kaykai: A tiny desert-dwelling parasitoid wasp with competing sex-ratio distorters.</title>
        <authorList>
            <person name="Culotta J."/>
            <person name="Lindsey A.R."/>
        </authorList>
    </citation>
    <scope>NUCLEOTIDE SEQUENCE [LARGE SCALE GENOMIC DNA]</scope>
    <source>
        <strain evidence="2 3">KSX58</strain>
    </source>
</reference>
<sequence length="126" mass="13912">MGAPEHSEDDDDEEAAALNEAEDEDDEAKTPIEEQEEDHVIGEPQAIYGLGDSAVGGSAGNVESSSSTTQKTLSVPRVYFHAEHLPSTRRRSSCRLLGPQASYRRRSRSMSAWTDLSRSSIRFDER</sequence>
<keyword evidence="3" id="KW-1185">Reference proteome</keyword>
<feature type="region of interest" description="Disordered" evidence="1">
    <location>
        <begin position="1"/>
        <end position="71"/>
    </location>
</feature>
<evidence type="ECO:0000313" key="3">
    <source>
        <dbReference type="Proteomes" id="UP001627154"/>
    </source>
</evidence>
<dbReference type="AlphaFoldDB" id="A0ABD2WVL2"/>
<evidence type="ECO:0000313" key="2">
    <source>
        <dbReference type="EMBL" id="KAL3396920.1"/>
    </source>
</evidence>
<dbReference type="Proteomes" id="UP001627154">
    <property type="component" value="Unassembled WGS sequence"/>
</dbReference>
<gene>
    <name evidence="2" type="ORF">TKK_009284</name>
</gene>
<protein>
    <submittedName>
        <fullName evidence="2">Uncharacterized protein</fullName>
    </submittedName>
</protein>
<name>A0ABD2WVL2_9HYME</name>
<feature type="compositionally biased region" description="Polar residues" evidence="1">
    <location>
        <begin position="61"/>
        <end position="71"/>
    </location>
</feature>
<evidence type="ECO:0000256" key="1">
    <source>
        <dbReference type="SAM" id="MobiDB-lite"/>
    </source>
</evidence>
<accession>A0ABD2WVL2</accession>
<feature type="compositionally biased region" description="Acidic residues" evidence="1">
    <location>
        <begin position="7"/>
        <end position="37"/>
    </location>
</feature>
<dbReference type="EMBL" id="JBJJXI010000068">
    <property type="protein sequence ID" value="KAL3396920.1"/>
    <property type="molecule type" value="Genomic_DNA"/>
</dbReference>
<proteinExistence type="predicted"/>
<comment type="caution">
    <text evidence="2">The sequence shown here is derived from an EMBL/GenBank/DDBJ whole genome shotgun (WGS) entry which is preliminary data.</text>
</comment>
<organism evidence="2 3">
    <name type="scientific">Trichogramma kaykai</name>
    <dbReference type="NCBI Taxonomy" id="54128"/>
    <lineage>
        <taxon>Eukaryota</taxon>
        <taxon>Metazoa</taxon>
        <taxon>Ecdysozoa</taxon>
        <taxon>Arthropoda</taxon>
        <taxon>Hexapoda</taxon>
        <taxon>Insecta</taxon>
        <taxon>Pterygota</taxon>
        <taxon>Neoptera</taxon>
        <taxon>Endopterygota</taxon>
        <taxon>Hymenoptera</taxon>
        <taxon>Apocrita</taxon>
        <taxon>Proctotrupomorpha</taxon>
        <taxon>Chalcidoidea</taxon>
        <taxon>Trichogrammatidae</taxon>
        <taxon>Trichogramma</taxon>
    </lineage>
</organism>
<feature type="region of interest" description="Disordered" evidence="1">
    <location>
        <begin position="105"/>
        <end position="126"/>
    </location>
</feature>